<accession>A0A7W7SQG5</accession>
<gene>
    <name evidence="2" type="ORF">FHR38_002185</name>
</gene>
<dbReference type="Gene3D" id="3.40.50.720">
    <property type="entry name" value="NAD(P)-binding Rossmann-like Domain"/>
    <property type="match status" value="1"/>
</dbReference>
<dbReference type="Pfam" id="PF13460">
    <property type="entry name" value="NAD_binding_10"/>
    <property type="match status" value="1"/>
</dbReference>
<evidence type="ECO:0000313" key="3">
    <source>
        <dbReference type="Proteomes" id="UP000578819"/>
    </source>
</evidence>
<comment type="caution">
    <text evidence="2">The sequence shown here is derived from an EMBL/GenBank/DDBJ whole genome shotgun (WGS) entry which is preliminary data.</text>
</comment>
<evidence type="ECO:0000259" key="1">
    <source>
        <dbReference type="Pfam" id="PF13460"/>
    </source>
</evidence>
<sequence>MTILLTGATGFMGRGIVGELLRAGQSVRALTRRPATAGLPDEVELFAGDLEQPATLRDALRSVERMYLFPVAPQTAAEVVAMAGAAGVRRIVVLSGALADSDVWGDDGYLPVERAAQESGLEWTIVRPGEFAGNWLDWAPAVRTQRLVRRPYGAAVTQPTHEADIAEVIATVLTEDGHAGMTYTFAGPEALTVAEQVRLIGAALGEKVRFEEHDPVQAREQWIQDGYPAEVVDWLFGIWADSARDPAPVNEDWAAVVPRLTGRPARTFGQWAVDHAASFR</sequence>
<keyword evidence="3" id="KW-1185">Reference proteome</keyword>
<dbReference type="InterPro" id="IPR051604">
    <property type="entry name" value="Ergot_Alk_Oxidoreductase"/>
</dbReference>
<organism evidence="2 3">
    <name type="scientific">Micromonospora polyrhachis</name>
    <dbReference type="NCBI Taxonomy" id="1282883"/>
    <lineage>
        <taxon>Bacteria</taxon>
        <taxon>Bacillati</taxon>
        <taxon>Actinomycetota</taxon>
        <taxon>Actinomycetes</taxon>
        <taxon>Micromonosporales</taxon>
        <taxon>Micromonosporaceae</taxon>
        <taxon>Micromonospora</taxon>
    </lineage>
</organism>
<reference evidence="2 3" key="1">
    <citation type="submission" date="2020-08" db="EMBL/GenBank/DDBJ databases">
        <title>Sequencing the genomes of 1000 actinobacteria strains.</title>
        <authorList>
            <person name="Klenk H.-P."/>
        </authorList>
    </citation>
    <scope>NUCLEOTIDE SEQUENCE [LARGE SCALE GENOMIC DNA]</scope>
    <source>
        <strain evidence="2 3">DSM 45886</strain>
    </source>
</reference>
<dbReference type="PANTHER" id="PTHR43162:SF1">
    <property type="entry name" value="PRESTALK A DIFFERENTIATION PROTEIN A"/>
    <property type="match status" value="1"/>
</dbReference>
<dbReference type="RefSeq" id="WP_184534541.1">
    <property type="nucleotide sequence ID" value="NZ_JACHJW010000001.1"/>
</dbReference>
<name>A0A7W7SQG5_9ACTN</name>
<evidence type="ECO:0000313" key="2">
    <source>
        <dbReference type="EMBL" id="MBB4958452.1"/>
    </source>
</evidence>
<proteinExistence type="predicted"/>
<dbReference type="EMBL" id="JACHJW010000001">
    <property type="protein sequence ID" value="MBB4958452.1"/>
    <property type="molecule type" value="Genomic_DNA"/>
</dbReference>
<protein>
    <submittedName>
        <fullName evidence="2">Uncharacterized protein YbjT (DUF2867 family)</fullName>
    </submittedName>
</protein>
<dbReference type="Proteomes" id="UP000578819">
    <property type="component" value="Unassembled WGS sequence"/>
</dbReference>
<dbReference type="AlphaFoldDB" id="A0A7W7SQG5"/>
<dbReference type="InterPro" id="IPR016040">
    <property type="entry name" value="NAD(P)-bd_dom"/>
</dbReference>
<dbReference type="InterPro" id="IPR036291">
    <property type="entry name" value="NAD(P)-bd_dom_sf"/>
</dbReference>
<dbReference type="SUPFAM" id="SSF51735">
    <property type="entry name" value="NAD(P)-binding Rossmann-fold domains"/>
    <property type="match status" value="1"/>
</dbReference>
<dbReference type="Gene3D" id="3.90.25.10">
    <property type="entry name" value="UDP-galactose 4-epimerase, domain 1"/>
    <property type="match status" value="1"/>
</dbReference>
<feature type="domain" description="NAD(P)-binding" evidence="1">
    <location>
        <begin position="7"/>
        <end position="175"/>
    </location>
</feature>
<dbReference type="PANTHER" id="PTHR43162">
    <property type="match status" value="1"/>
</dbReference>